<organism evidence="3 4">
    <name type="scientific">Daucus carota subsp. sativus</name>
    <name type="common">Carrot</name>
    <dbReference type="NCBI Taxonomy" id="79200"/>
    <lineage>
        <taxon>Eukaryota</taxon>
        <taxon>Viridiplantae</taxon>
        <taxon>Streptophyta</taxon>
        <taxon>Embryophyta</taxon>
        <taxon>Tracheophyta</taxon>
        <taxon>Spermatophyta</taxon>
        <taxon>Magnoliopsida</taxon>
        <taxon>eudicotyledons</taxon>
        <taxon>Gunneridae</taxon>
        <taxon>Pentapetalae</taxon>
        <taxon>asterids</taxon>
        <taxon>campanulids</taxon>
        <taxon>Apiales</taxon>
        <taxon>Apiaceae</taxon>
        <taxon>Apioideae</taxon>
        <taxon>Scandiceae</taxon>
        <taxon>Daucinae</taxon>
        <taxon>Daucus</taxon>
        <taxon>Daucus sect. Daucus</taxon>
    </lineage>
</organism>
<accession>A0A161Y7Y8</accession>
<evidence type="ECO:0000256" key="1">
    <source>
        <dbReference type="SAM" id="MobiDB-lite"/>
    </source>
</evidence>
<evidence type="ECO:0000256" key="2">
    <source>
        <dbReference type="SAM" id="Phobius"/>
    </source>
</evidence>
<protein>
    <submittedName>
        <fullName evidence="3">Uncharacterized protein</fullName>
    </submittedName>
</protein>
<feature type="transmembrane region" description="Helical" evidence="2">
    <location>
        <begin position="59"/>
        <end position="79"/>
    </location>
</feature>
<reference evidence="3" key="1">
    <citation type="journal article" date="2016" name="Nat. Genet.">
        <title>A high-quality carrot genome assembly provides new insights into carotenoid accumulation and asterid genome evolution.</title>
        <authorList>
            <person name="Iorizzo M."/>
            <person name="Ellison S."/>
            <person name="Senalik D."/>
            <person name="Zeng P."/>
            <person name="Satapoomin P."/>
            <person name="Huang J."/>
            <person name="Bowman M."/>
            <person name="Iovene M."/>
            <person name="Sanseverino W."/>
            <person name="Cavagnaro P."/>
            <person name="Yildiz M."/>
            <person name="Macko-Podgorni A."/>
            <person name="Moranska E."/>
            <person name="Grzebelus E."/>
            <person name="Grzebelus D."/>
            <person name="Ashrafi H."/>
            <person name="Zheng Z."/>
            <person name="Cheng S."/>
            <person name="Spooner D."/>
            <person name="Van Deynze A."/>
            <person name="Simon P."/>
        </authorList>
    </citation>
    <scope>NUCLEOTIDE SEQUENCE</scope>
    <source>
        <tissue evidence="3">Leaf</tissue>
    </source>
</reference>
<dbReference type="PANTHER" id="PTHR33919">
    <property type="entry name" value="OS09G0127700 PROTEIN"/>
    <property type="match status" value="1"/>
</dbReference>
<feature type="compositionally biased region" description="Low complexity" evidence="1">
    <location>
        <begin position="21"/>
        <end position="32"/>
    </location>
</feature>
<feature type="compositionally biased region" description="Polar residues" evidence="1">
    <location>
        <begin position="33"/>
        <end position="49"/>
    </location>
</feature>
<dbReference type="KEGG" id="dcr:108194309"/>
<keyword evidence="2" id="KW-1133">Transmembrane helix</keyword>
<reference evidence="3" key="2">
    <citation type="submission" date="2022-03" db="EMBL/GenBank/DDBJ databases">
        <title>Draft title - Genomic analysis of global carrot germplasm unveils the trajectory of domestication and the origin of high carotenoid orange carrot.</title>
        <authorList>
            <person name="Iorizzo M."/>
            <person name="Ellison S."/>
            <person name="Senalik D."/>
            <person name="Macko-Podgorni A."/>
            <person name="Grzebelus D."/>
            <person name="Bostan H."/>
            <person name="Rolling W."/>
            <person name="Curaba J."/>
            <person name="Simon P."/>
        </authorList>
    </citation>
    <scope>NUCLEOTIDE SEQUENCE</scope>
    <source>
        <tissue evidence="3">Leaf</tissue>
    </source>
</reference>
<dbReference type="PANTHER" id="PTHR33919:SF11">
    <property type="entry name" value="EXPRESSED PROTEIN"/>
    <property type="match status" value="1"/>
</dbReference>
<dbReference type="Gramene" id="KZM88559">
    <property type="protein sequence ID" value="KZM88559"/>
    <property type="gene ID" value="DCAR_025634"/>
</dbReference>
<proteinExistence type="predicted"/>
<feature type="compositionally biased region" description="Polar residues" evidence="1">
    <location>
        <begin position="1"/>
        <end position="10"/>
    </location>
</feature>
<evidence type="ECO:0000313" key="3">
    <source>
        <dbReference type="EMBL" id="WOH09999.1"/>
    </source>
</evidence>
<dbReference type="Proteomes" id="UP000077755">
    <property type="component" value="Chromosome 7"/>
</dbReference>
<gene>
    <name evidence="3" type="ORF">DCAR_0729460</name>
</gene>
<keyword evidence="4" id="KW-1185">Reference proteome</keyword>
<dbReference type="OrthoDB" id="2013913at2759"/>
<keyword evidence="2" id="KW-0812">Transmembrane</keyword>
<dbReference type="OMA" id="WQQLRNS"/>
<keyword evidence="2" id="KW-0472">Membrane</keyword>
<dbReference type="AlphaFoldDB" id="A0A161Y7Y8"/>
<evidence type="ECO:0000313" key="4">
    <source>
        <dbReference type="Proteomes" id="UP000077755"/>
    </source>
</evidence>
<dbReference type="EMBL" id="CP093349">
    <property type="protein sequence ID" value="WOH09999.1"/>
    <property type="molecule type" value="Genomic_DNA"/>
</dbReference>
<feature type="region of interest" description="Disordered" evidence="1">
    <location>
        <begin position="1"/>
        <end position="52"/>
    </location>
</feature>
<sequence>MAFRSPSNLKSVMGRLRMGGSPSSTFATSTTPKRSPQTLSAHQSANNPRTVKRSKGEWVPVYVAVGLILVAAGFGAHTVTQQIGRAPGVYVKKSRRESLPEVDDPDQQLELADRFVNKSFFRKIAHVQDYDLPHHNMPDPIRDDVYAKRPRAETLKSVGIDPKAH</sequence>
<name>A0A161Y7Y8_DAUCS</name>